<dbReference type="RefSeq" id="WP_191270242.1">
    <property type="nucleotide sequence ID" value="NZ_BNDS01000003.1"/>
</dbReference>
<gene>
    <name evidence="1" type="ORF">AM1BK_09430</name>
</gene>
<evidence type="ECO:0000313" key="1">
    <source>
        <dbReference type="EMBL" id="GHH97400.1"/>
    </source>
</evidence>
<proteinExistence type="predicted"/>
<comment type="caution">
    <text evidence="1">The sequence shown here is derived from an EMBL/GenBank/DDBJ whole genome shotgun (WGS) entry which is preliminary data.</text>
</comment>
<accession>A0ABQ3MXL4</accession>
<dbReference type="EMBL" id="BNDS01000003">
    <property type="protein sequence ID" value="GHH97400.1"/>
    <property type="molecule type" value="Genomic_DNA"/>
</dbReference>
<organism evidence="1 2">
    <name type="scientific">Neobacillus kokaensis</name>
    <dbReference type="NCBI Taxonomy" id="2759023"/>
    <lineage>
        <taxon>Bacteria</taxon>
        <taxon>Bacillati</taxon>
        <taxon>Bacillota</taxon>
        <taxon>Bacilli</taxon>
        <taxon>Bacillales</taxon>
        <taxon>Bacillaceae</taxon>
        <taxon>Neobacillus</taxon>
    </lineage>
</organism>
<sequence>MLLDPNYCGNPWQEEWNSAEVQNEIMSSGITRDEWEQSRIMDDLDAEFDDDW</sequence>
<protein>
    <submittedName>
        <fullName evidence="1">Uncharacterized protein</fullName>
    </submittedName>
</protein>
<dbReference type="Proteomes" id="UP000637074">
    <property type="component" value="Unassembled WGS sequence"/>
</dbReference>
<evidence type="ECO:0000313" key="2">
    <source>
        <dbReference type="Proteomes" id="UP000637074"/>
    </source>
</evidence>
<name>A0ABQ3MXL4_9BACI</name>
<keyword evidence="2" id="KW-1185">Reference proteome</keyword>
<reference evidence="1 2" key="1">
    <citation type="journal article" date="2022" name="Int. J. Syst. Evol. Microbiol.">
        <title>Neobacillus kokaensis sp. nov., isolated from soil.</title>
        <authorList>
            <person name="Yuki K."/>
            <person name="Matsubara H."/>
            <person name="Yamaguchi S."/>
        </authorList>
    </citation>
    <scope>NUCLEOTIDE SEQUENCE [LARGE SCALE GENOMIC DNA]</scope>
    <source>
        <strain evidence="1 2">LOB 377</strain>
    </source>
</reference>